<dbReference type="RefSeq" id="WP_100733250.1">
    <property type="nucleotide sequence ID" value="NZ_JAVTXG010000080.1"/>
</dbReference>
<dbReference type="Proteomes" id="UP000231914">
    <property type="component" value="Unassembled WGS sequence"/>
</dbReference>
<reference evidence="2 3" key="1">
    <citation type="submission" date="2016-10" db="EMBL/GenBank/DDBJ databases">
        <title>WGS of isloates from the oral cavity of healthy individuals.</title>
        <authorList>
            <person name="Sharma S."/>
            <person name="Pal V.K."/>
            <person name="Patil P.B."/>
            <person name="Korpole S."/>
            <person name="Grover V."/>
        </authorList>
    </citation>
    <scope>NUCLEOTIDE SEQUENCE [LARGE SCALE GENOMIC DNA]</scope>
    <source>
        <strain evidence="2 3">DISK12</strain>
    </source>
</reference>
<dbReference type="EMBL" id="MKXG01000400">
    <property type="protein sequence ID" value="PJZ10787.1"/>
    <property type="molecule type" value="Genomic_DNA"/>
</dbReference>
<comment type="caution">
    <text evidence="2">The sequence shown here is derived from an EMBL/GenBank/DDBJ whole genome shotgun (WGS) entry which is preliminary data.</text>
</comment>
<evidence type="ECO:0000313" key="2">
    <source>
        <dbReference type="EMBL" id="PJZ10787.1"/>
    </source>
</evidence>
<gene>
    <name evidence="2" type="ORF">BHU41_02190</name>
    <name evidence="1" type="ORF">RON39_10430</name>
</gene>
<name>A0A2M9WKJ6_9LACO</name>
<reference evidence="1" key="2">
    <citation type="submission" date="2023-08" db="EMBL/GenBank/DDBJ databases">
        <title>Lactobacillus from the Female Urinary Tract.</title>
        <authorList>
            <person name="Stegman N."/>
            <person name="Jackson B."/>
            <person name="Steiling M."/>
            <person name="Sedano C."/>
            <person name="Wolfe A."/>
            <person name="Putonti C."/>
        </authorList>
    </citation>
    <scope>NUCLEOTIDE SEQUENCE</scope>
    <source>
        <strain evidence="1">UMB5661</strain>
    </source>
</reference>
<dbReference type="EMBL" id="JAVTXN010000081">
    <property type="protein sequence ID" value="MDT9610516.1"/>
    <property type="molecule type" value="Genomic_DNA"/>
</dbReference>
<proteinExistence type="predicted"/>
<evidence type="ECO:0000313" key="1">
    <source>
        <dbReference type="EMBL" id="MDT9610516.1"/>
    </source>
</evidence>
<evidence type="ECO:0000313" key="3">
    <source>
        <dbReference type="Proteomes" id="UP000231914"/>
    </source>
</evidence>
<organism evidence="2 3">
    <name type="scientific">Lactobacillus crispatus</name>
    <dbReference type="NCBI Taxonomy" id="47770"/>
    <lineage>
        <taxon>Bacteria</taxon>
        <taxon>Bacillati</taxon>
        <taxon>Bacillota</taxon>
        <taxon>Bacilli</taxon>
        <taxon>Lactobacillales</taxon>
        <taxon>Lactobacillaceae</taxon>
        <taxon>Lactobacillus</taxon>
    </lineage>
</organism>
<accession>A0A2M9WKJ6</accession>
<sequence length="116" mass="13629">MNIITKTLNAMLTNFIQKLGWYRLAKENDKLNILKFRTQRLKQQLKSIQVVNQSLLYCSNLPANNPNHVSSKELEPIANFLFNCQFSLIEECEKPEKEVQLIKINQLKKEGERNEH</sequence>
<dbReference type="Proteomes" id="UP001253287">
    <property type="component" value="Unassembled WGS sequence"/>
</dbReference>
<protein>
    <submittedName>
        <fullName evidence="2">Uncharacterized protein</fullName>
    </submittedName>
</protein>
<dbReference type="AlphaFoldDB" id="A0A2M9WKJ6"/>